<comment type="caution">
    <text evidence="2">The sequence shown here is derived from an EMBL/GenBank/DDBJ whole genome shotgun (WGS) entry which is preliminary data.</text>
</comment>
<name>A0A6L5XZ51_9FIRM</name>
<dbReference type="AlphaFoldDB" id="A0A6L5XZ51"/>
<dbReference type="RefSeq" id="WP_154519248.1">
    <property type="nucleotide sequence ID" value="NZ_VUMT01000010.1"/>
</dbReference>
<organism evidence="2 3">
    <name type="scientific">Velocimicrobium porci</name>
    <dbReference type="NCBI Taxonomy" id="2606634"/>
    <lineage>
        <taxon>Bacteria</taxon>
        <taxon>Bacillati</taxon>
        <taxon>Bacillota</taxon>
        <taxon>Clostridia</taxon>
        <taxon>Lachnospirales</taxon>
        <taxon>Lachnospiraceae</taxon>
        <taxon>Velocimicrobium</taxon>
    </lineage>
</organism>
<gene>
    <name evidence="2" type="ORF">FYJ58_08100</name>
</gene>
<dbReference type="Proteomes" id="UP000482209">
    <property type="component" value="Unassembled WGS sequence"/>
</dbReference>
<reference evidence="2 3" key="1">
    <citation type="submission" date="2019-08" db="EMBL/GenBank/DDBJ databases">
        <title>In-depth cultivation of the pig gut microbiome towards novel bacterial diversity and tailored functional studies.</title>
        <authorList>
            <person name="Wylensek D."/>
            <person name="Hitch T.C.A."/>
            <person name="Clavel T."/>
        </authorList>
    </citation>
    <scope>NUCLEOTIDE SEQUENCE [LARGE SCALE GENOMIC DNA]</scope>
    <source>
        <strain evidence="2 3">WCA-693-APC-MOT-I</strain>
    </source>
</reference>
<proteinExistence type="predicted"/>
<feature type="region of interest" description="Disordered" evidence="1">
    <location>
        <begin position="78"/>
        <end position="102"/>
    </location>
</feature>
<evidence type="ECO:0000313" key="2">
    <source>
        <dbReference type="EMBL" id="MSS63837.1"/>
    </source>
</evidence>
<keyword evidence="3" id="KW-1185">Reference proteome</keyword>
<evidence type="ECO:0000313" key="3">
    <source>
        <dbReference type="Proteomes" id="UP000482209"/>
    </source>
</evidence>
<protein>
    <submittedName>
        <fullName evidence="2">Uncharacterized protein</fullName>
    </submittedName>
</protein>
<dbReference type="EMBL" id="VUMT01000010">
    <property type="protein sequence ID" value="MSS63837.1"/>
    <property type="molecule type" value="Genomic_DNA"/>
</dbReference>
<accession>A0A6L5XZ51</accession>
<evidence type="ECO:0000256" key="1">
    <source>
        <dbReference type="SAM" id="MobiDB-lite"/>
    </source>
</evidence>
<sequence>MLAGIGADGQLNYLYPQYQVEPVNRVQGVNRVTGKEGTNEIDKTKETECQTCKARRYVDGSDEGNVSFKAPGYISPEASGAVVRSHEQEHVANAESEGSTPGKELISASVSLKVAVCPECGKSYVAGGTTTTTMKYSSNPYDQGRKTIEGSFLKGKNVDLVA</sequence>